<gene>
    <name evidence="2" type="ORF">SAMN05421823_11642</name>
</gene>
<keyword evidence="1" id="KW-1133">Transmembrane helix</keyword>
<dbReference type="OrthoDB" id="2955631at2"/>
<dbReference type="Proteomes" id="UP000198510">
    <property type="component" value="Unassembled WGS sequence"/>
</dbReference>
<feature type="transmembrane region" description="Helical" evidence="1">
    <location>
        <begin position="67"/>
        <end position="94"/>
    </location>
</feature>
<dbReference type="STRING" id="1075417.SAMN05421823_11642"/>
<accession>A0A1G9UEJ8</accession>
<feature type="transmembrane region" description="Helical" evidence="1">
    <location>
        <begin position="115"/>
        <end position="134"/>
    </location>
</feature>
<dbReference type="Pfam" id="PF10011">
    <property type="entry name" value="DUF2254"/>
    <property type="match status" value="1"/>
</dbReference>
<proteinExistence type="predicted"/>
<keyword evidence="1" id="KW-0812">Transmembrane</keyword>
<evidence type="ECO:0000256" key="1">
    <source>
        <dbReference type="SAM" id="Phobius"/>
    </source>
</evidence>
<feature type="transmembrane region" description="Helical" evidence="1">
    <location>
        <begin position="21"/>
        <end position="40"/>
    </location>
</feature>
<sequence length="454" mass="51394">MKSWFNRLIKLFLTVVNSIGFRPAIISFWFLVASVGIVWAEQAYPVQQLTQSLAFWMFEDKSNTVSLLNAVLTGMISLTVFSFSMVMVVLSQAASSFSPRVIPQVITEPVYQNTLGLYIGTIIYALILRLGIQADAASSSVTVPRLGLALCMVLVVVCLGVFIFFIHTVSQSIRVDYMVEKLYRSTLKELQEDLDNHVPAEATEPDSTGWVTLPFPDSGYYRGFRTKRLVELTAAHDLQLKVLPTEGTFLVKGYPFLRVSRDIRQEEDVREAVMQQFVSYDNEYLRDSALHGFKRLMEIAIRALSPSTNDPETAIKVIHYLTDLFAHQMAARNAHLYLDDTATVRIVRTDPDLDEMFLRYLTPIRHYGKEDVVVLTTLLKAYRQLLFSDLERRHTAPLLHHIQATLFDADAHLDNPLDREAVNGEVRYLNALLIDTQLPELSAEQQPSGGSWAL</sequence>
<feature type="transmembrane region" description="Helical" evidence="1">
    <location>
        <begin position="146"/>
        <end position="166"/>
    </location>
</feature>
<reference evidence="2 3" key="1">
    <citation type="submission" date="2016-10" db="EMBL/GenBank/DDBJ databases">
        <authorList>
            <person name="de Groot N.N."/>
        </authorList>
    </citation>
    <scope>NUCLEOTIDE SEQUENCE [LARGE SCALE GENOMIC DNA]</scope>
    <source>
        <strain evidence="2 3">DSM 25186</strain>
    </source>
</reference>
<evidence type="ECO:0000313" key="3">
    <source>
        <dbReference type="Proteomes" id="UP000198510"/>
    </source>
</evidence>
<keyword evidence="3" id="KW-1185">Reference proteome</keyword>
<dbReference type="EMBL" id="FNFO01000016">
    <property type="protein sequence ID" value="SDM58370.1"/>
    <property type="molecule type" value="Genomic_DNA"/>
</dbReference>
<dbReference type="AlphaFoldDB" id="A0A1G9UEJ8"/>
<organism evidence="2 3">
    <name type="scientific">Catalinimonas alkaloidigena</name>
    <dbReference type="NCBI Taxonomy" id="1075417"/>
    <lineage>
        <taxon>Bacteria</taxon>
        <taxon>Pseudomonadati</taxon>
        <taxon>Bacteroidota</taxon>
        <taxon>Cytophagia</taxon>
        <taxon>Cytophagales</taxon>
        <taxon>Catalimonadaceae</taxon>
        <taxon>Catalinimonas</taxon>
    </lineage>
</organism>
<keyword evidence="1" id="KW-0472">Membrane</keyword>
<protein>
    <submittedName>
        <fullName evidence="2">Uncharacterized membrane protein</fullName>
    </submittedName>
</protein>
<evidence type="ECO:0000313" key="2">
    <source>
        <dbReference type="EMBL" id="SDM58370.1"/>
    </source>
</evidence>
<dbReference type="RefSeq" id="WP_089688264.1">
    <property type="nucleotide sequence ID" value="NZ_FNFO01000016.1"/>
</dbReference>
<dbReference type="InterPro" id="IPR018723">
    <property type="entry name" value="DUF2254_membrane"/>
</dbReference>
<name>A0A1G9UEJ8_9BACT</name>